<keyword evidence="3 10" id="KW-0819">tRNA processing</keyword>
<dbReference type="HAMAP" id="MF_00379">
    <property type="entry name" value="GTPase_MnmE"/>
    <property type="match status" value="1"/>
</dbReference>
<protein>
    <recommendedName>
        <fullName evidence="10">tRNA modification GTPase MnmE</fullName>
        <ecNumber evidence="10">3.6.-.-</ecNumber>
    </recommendedName>
</protein>
<comment type="subunit">
    <text evidence="10">Homodimer. Heterotetramer of two MnmE and two MnmG subunits.</text>
</comment>
<evidence type="ECO:0000256" key="6">
    <source>
        <dbReference type="ARBA" id="ARBA00022801"/>
    </source>
</evidence>
<comment type="caution">
    <text evidence="13">The sequence shown here is derived from an EMBL/GenBank/DDBJ whole genome shotgun (WGS) entry which is preliminary data.</text>
</comment>
<dbReference type="InterPro" id="IPR004520">
    <property type="entry name" value="GTPase_MnmE"/>
</dbReference>
<evidence type="ECO:0000256" key="10">
    <source>
        <dbReference type="HAMAP-Rule" id="MF_00379"/>
    </source>
</evidence>
<proteinExistence type="inferred from homology"/>
<evidence type="ECO:0000256" key="8">
    <source>
        <dbReference type="ARBA" id="ARBA00022958"/>
    </source>
</evidence>
<dbReference type="SUPFAM" id="SSF52540">
    <property type="entry name" value="P-loop containing nucleoside triphosphate hydrolases"/>
    <property type="match status" value="1"/>
</dbReference>
<comment type="caution">
    <text evidence="10">Lacks conserved residue(s) required for the propagation of feature annotation.</text>
</comment>
<keyword evidence="6 10" id="KW-0378">Hydrolase</keyword>
<comment type="cofactor">
    <cofactor evidence="10">
        <name>K(+)</name>
        <dbReference type="ChEBI" id="CHEBI:29103"/>
    </cofactor>
    <text evidence="10">Binds 1 potassium ion per subunit.</text>
</comment>
<dbReference type="PANTHER" id="PTHR42714:SF2">
    <property type="entry name" value="TRNA MODIFICATION GTPASE GTPBP3, MITOCHONDRIAL"/>
    <property type="match status" value="1"/>
</dbReference>
<feature type="binding site" evidence="10">
    <location>
        <position position="247"/>
    </location>
    <ligand>
        <name>K(+)</name>
        <dbReference type="ChEBI" id="CHEBI:29103"/>
    </ligand>
</feature>
<dbReference type="Gene3D" id="3.40.50.300">
    <property type="entry name" value="P-loop containing nucleotide triphosphate hydrolases"/>
    <property type="match status" value="1"/>
</dbReference>
<evidence type="ECO:0000259" key="12">
    <source>
        <dbReference type="PROSITE" id="PS51709"/>
    </source>
</evidence>
<dbReference type="PROSITE" id="PS51709">
    <property type="entry name" value="G_TRME"/>
    <property type="match status" value="1"/>
</dbReference>
<feature type="binding site" evidence="10">
    <location>
        <begin position="270"/>
        <end position="273"/>
    </location>
    <ligand>
        <name>GTP</name>
        <dbReference type="ChEBI" id="CHEBI:37565"/>
    </ligand>
</feature>
<dbReference type="Gene3D" id="3.30.1360.120">
    <property type="entry name" value="Probable tRNA modification gtpase trme, domain 1"/>
    <property type="match status" value="1"/>
</dbReference>
<keyword evidence="4 10" id="KW-0479">Metal-binding</keyword>
<evidence type="ECO:0000256" key="5">
    <source>
        <dbReference type="ARBA" id="ARBA00022741"/>
    </source>
</evidence>
<keyword evidence="7 10" id="KW-0460">Magnesium</keyword>
<dbReference type="EC" id="3.6.-.-" evidence="10"/>
<dbReference type="GO" id="GO:0003924">
    <property type="term" value="F:GTPase activity"/>
    <property type="evidence" value="ECO:0007669"/>
    <property type="project" value="UniProtKB-UniRule"/>
</dbReference>
<dbReference type="InterPro" id="IPR027417">
    <property type="entry name" value="P-loop_NTPase"/>
</dbReference>
<feature type="binding site" evidence="10">
    <location>
        <begin position="245"/>
        <end position="251"/>
    </location>
    <ligand>
        <name>GTP</name>
        <dbReference type="ChEBI" id="CHEBI:37565"/>
    </ligand>
</feature>
<dbReference type="CDD" id="cd04164">
    <property type="entry name" value="trmE"/>
    <property type="match status" value="1"/>
</dbReference>
<feature type="binding site" evidence="10">
    <location>
        <position position="245"/>
    </location>
    <ligand>
        <name>K(+)</name>
        <dbReference type="ChEBI" id="CHEBI:29103"/>
    </ligand>
</feature>
<evidence type="ECO:0000256" key="7">
    <source>
        <dbReference type="ARBA" id="ARBA00022842"/>
    </source>
</evidence>
<dbReference type="GO" id="GO:0005525">
    <property type="term" value="F:GTP binding"/>
    <property type="evidence" value="ECO:0007669"/>
    <property type="project" value="UniProtKB-UniRule"/>
</dbReference>
<dbReference type="GO" id="GO:0046872">
    <property type="term" value="F:metal ion binding"/>
    <property type="evidence" value="ECO:0007669"/>
    <property type="project" value="UniProtKB-KW"/>
</dbReference>
<dbReference type="CDD" id="cd14858">
    <property type="entry name" value="TrmE_N"/>
    <property type="match status" value="1"/>
</dbReference>
<feature type="binding site" evidence="10">
    <location>
        <position position="450"/>
    </location>
    <ligand>
        <name>(6S)-5-formyl-5,6,7,8-tetrahydrofolate</name>
        <dbReference type="ChEBI" id="CHEBI:57457"/>
    </ligand>
</feature>
<dbReference type="InterPro" id="IPR006073">
    <property type="entry name" value="GTP-bd"/>
</dbReference>
<dbReference type="InterPro" id="IPR031168">
    <property type="entry name" value="G_TrmE"/>
</dbReference>
<comment type="similarity">
    <text evidence="1 10 11">Belongs to the TRAFAC class TrmE-Era-EngA-EngB-Septin-like GTPase superfamily. TrmE GTPase family.</text>
</comment>
<feature type="binding site" evidence="10">
    <location>
        <position position="226"/>
    </location>
    <ligand>
        <name>K(+)</name>
        <dbReference type="ChEBI" id="CHEBI:29103"/>
    </ligand>
</feature>
<comment type="subcellular location">
    <subcellularLocation>
        <location evidence="10">Cytoplasm</location>
    </subcellularLocation>
</comment>
<evidence type="ECO:0000313" key="13">
    <source>
        <dbReference type="EMBL" id="EAV46614.1"/>
    </source>
</evidence>
<feature type="binding site" evidence="10">
    <location>
        <position position="24"/>
    </location>
    <ligand>
        <name>(6S)-5-formyl-5,6,7,8-tetrahydrofolate</name>
        <dbReference type="ChEBI" id="CHEBI:57457"/>
    </ligand>
</feature>
<feature type="binding site" evidence="10">
    <location>
        <position position="120"/>
    </location>
    <ligand>
        <name>(6S)-5-formyl-5,6,7,8-tetrahydrofolate</name>
        <dbReference type="ChEBI" id="CHEBI:57457"/>
    </ligand>
</feature>
<dbReference type="FunFam" id="3.40.50.300:FF:001376">
    <property type="entry name" value="tRNA modification GTPase MnmE"/>
    <property type="match status" value="1"/>
</dbReference>
<dbReference type="OrthoDB" id="9805918at2"/>
<feature type="domain" description="TrmE-type G" evidence="12">
    <location>
        <begin position="216"/>
        <end position="373"/>
    </location>
</feature>
<reference evidence="13 14" key="1">
    <citation type="submission" date="2006-11" db="EMBL/GenBank/DDBJ databases">
        <authorList>
            <person name="Giovannoni S."/>
            <person name="Vergin K."/>
            <person name="Ferriera S."/>
            <person name="Johnson J."/>
            <person name="Kravitz S."/>
            <person name="Beeson K."/>
            <person name="Sutton G."/>
            <person name="Rogers Y.-H."/>
            <person name="Friedman R."/>
            <person name="Frazier M."/>
            <person name="Venter J.C."/>
        </authorList>
    </citation>
    <scope>NUCLEOTIDE SEQUENCE [LARGE SCALE GENOMIC DNA]</scope>
    <source>
        <strain evidence="13 14">HTCC2181</strain>
    </source>
</reference>
<dbReference type="InterPro" id="IPR025867">
    <property type="entry name" value="MnmE_helical"/>
</dbReference>
<dbReference type="InterPro" id="IPR005225">
    <property type="entry name" value="Small_GTP-bd"/>
</dbReference>
<dbReference type="GO" id="GO:0030488">
    <property type="term" value="P:tRNA methylation"/>
    <property type="evidence" value="ECO:0007669"/>
    <property type="project" value="TreeGrafter"/>
</dbReference>
<dbReference type="Gene3D" id="1.20.120.430">
    <property type="entry name" value="tRNA modification GTPase MnmE domain 2"/>
    <property type="match status" value="1"/>
</dbReference>
<feature type="binding site" evidence="10">
    <location>
        <position position="250"/>
    </location>
    <ligand>
        <name>K(+)</name>
        <dbReference type="ChEBI" id="CHEBI:29103"/>
    </ligand>
</feature>
<comment type="function">
    <text evidence="10">Exhibits a very high intrinsic GTPase hydrolysis rate. Involved in the addition of a carboxymethylaminomethyl (cmnm) group at the wobble position (U34) of certain tRNAs, forming tRNA-cmnm(5)s(2)U34.</text>
</comment>
<evidence type="ECO:0000256" key="4">
    <source>
        <dbReference type="ARBA" id="ARBA00022723"/>
    </source>
</evidence>
<evidence type="ECO:0000256" key="11">
    <source>
        <dbReference type="RuleBase" id="RU003313"/>
    </source>
</evidence>
<feature type="binding site" evidence="10">
    <location>
        <position position="81"/>
    </location>
    <ligand>
        <name>(6S)-5-formyl-5,6,7,8-tetrahydrofolate</name>
        <dbReference type="ChEBI" id="CHEBI:57457"/>
    </ligand>
</feature>
<dbReference type="Pfam" id="PF01926">
    <property type="entry name" value="MMR_HSR1"/>
    <property type="match status" value="1"/>
</dbReference>
<dbReference type="InterPro" id="IPR027368">
    <property type="entry name" value="MnmE_dom2"/>
</dbReference>
<dbReference type="GO" id="GO:0005829">
    <property type="term" value="C:cytosol"/>
    <property type="evidence" value="ECO:0007669"/>
    <property type="project" value="TreeGrafter"/>
</dbReference>
<dbReference type="GO" id="GO:0002098">
    <property type="term" value="P:tRNA wobble uridine modification"/>
    <property type="evidence" value="ECO:0007669"/>
    <property type="project" value="TreeGrafter"/>
</dbReference>
<dbReference type="Pfam" id="PF12631">
    <property type="entry name" value="MnmE_helical"/>
    <property type="match status" value="1"/>
</dbReference>
<accession>A0P504</accession>
<name>A0P504_9PROT</name>
<dbReference type="NCBIfam" id="TIGR00231">
    <property type="entry name" value="small_GTP"/>
    <property type="match status" value="1"/>
</dbReference>
<dbReference type="EMBL" id="AAUX01000001">
    <property type="protein sequence ID" value="EAV46614.1"/>
    <property type="molecule type" value="Genomic_DNA"/>
</dbReference>
<feature type="binding site" evidence="10">
    <location>
        <position position="251"/>
    </location>
    <ligand>
        <name>Mg(2+)</name>
        <dbReference type="ChEBI" id="CHEBI:18420"/>
    </ligand>
</feature>
<keyword evidence="9 10" id="KW-0342">GTP-binding</keyword>
<dbReference type="Pfam" id="PF10396">
    <property type="entry name" value="TrmE_N"/>
    <property type="match status" value="1"/>
</dbReference>
<dbReference type="InterPro" id="IPR018948">
    <property type="entry name" value="GTP-bd_TrmE_N"/>
</dbReference>
<evidence type="ECO:0000256" key="2">
    <source>
        <dbReference type="ARBA" id="ARBA00022490"/>
    </source>
</evidence>
<gene>
    <name evidence="10" type="primary">mnmE</name>
    <name evidence="10" type="synonym">trmE</name>
    <name evidence="13" type="ORF">MB2181_01035</name>
</gene>
<dbReference type="PANTHER" id="PTHR42714">
    <property type="entry name" value="TRNA MODIFICATION GTPASE GTPBP3"/>
    <property type="match status" value="1"/>
</dbReference>
<evidence type="ECO:0000313" key="14">
    <source>
        <dbReference type="Proteomes" id="UP000054262"/>
    </source>
</evidence>
<evidence type="ECO:0000256" key="3">
    <source>
        <dbReference type="ARBA" id="ARBA00022694"/>
    </source>
</evidence>
<feature type="binding site" evidence="10">
    <location>
        <position position="230"/>
    </location>
    <ligand>
        <name>Mg(2+)</name>
        <dbReference type="ChEBI" id="CHEBI:18420"/>
    </ligand>
</feature>
<keyword evidence="8 10" id="KW-0630">Potassium</keyword>
<evidence type="ECO:0000256" key="9">
    <source>
        <dbReference type="ARBA" id="ARBA00023134"/>
    </source>
</evidence>
<dbReference type="PRINTS" id="PR00449">
    <property type="entry name" value="RASTRNSFRMNG"/>
</dbReference>
<feature type="binding site" evidence="10">
    <location>
        <begin position="226"/>
        <end position="231"/>
    </location>
    <ligand>
        <name>GTP</name>
        <dbReference type="ChEBI" id="CHEBI:37565"/>
    </ligand>
</feature>
<dbReference type="AlphaFoldDB" id="A0P504"/>
<dbReference type="NCBIfam" id="NF003661">
    <property type="entry name" value="PRK05291.1-3"/>
    <property type="match status" value="1"/>
</dbReference>
<keyword evidence="14" id="KW-1185">Reference proteome</keyword>
<dbReference type="Proteomes" id="UP000054262">
    <property type="component" value="Unassembled WGS sequence"/>
</dbReference>
<keyword evidence="2 10" id="KW-0963">Cytoplasm</keyword>
<organism evidence="13 14">
    <name type="scientific">Methylophilales bacterium HTCC2181</name>
    <dbReference type="NCBI Taxonomy" id="383631"/>
    <lineage>
        <taxon>Bacteria</taxon>
        <taxon>Pseudomonadati</taxon>
        <taxon>Pseudomonadota</taxon>
        <taxon>Betaproteobacteria</taxon>
        <taxon>Nitrosomonadales</taxon>
        <taxon>OM43 clade</taxon>
    </lineage>
</organism>
<evidence type="ECO:0000256" key="1">
    <source>
        <dbReference type="ARBA" id="ARBA00011043"/>
    </source>
</evidence>
<sequence>MLRAANTIAAISTAGGVGGIGIVRLSGPEALAIAKTICSGQIVPREAGFHNFYNADQEIVDQGVILFFPNPKSFTGEDVIEFQGHGGQTVLNAVLNLCIDKGARLAEPGEFTRRAYLNNKMDLAQAESVIDVINATTIEAVKSAAQSLSGKFSIKINGLLKKLIELRVFVEACLDFPEEEIDFIEQGNVIDRLNNIAAEVDQILLVARHGQLLKEGANVVLIGQPNVGKSSLLNQLVGEEKAIVTDVPGTTRDPIASNISIHGIPLNVFDTAGLRTTDDQVELLGISKTWESIKGSHIAMVLVDATKGAGNYEKDIISRLPKNIEILWIYNKIDLTDDKPKAVEHNQNKSIYISAKLDLGIDLLREALYEILTGGSAYNNNETVYIARSRHIDALNAVKASIIMGLAHKDSSELLAEELMLAQNALSSITGEFSSDDLLGKIFSEFCIGK</sequence>
<keyword evidence="5 10" id="KW-0547">Nucleotide-binding</keyword>
<dbReference type="InterPro" id="IPR027266">
    <property type="entry name" value="TrmE/GcvT-like"/>
</dbReference>
<dbReference type="NCBIfam" id="TIGR00450">
    <property type="entry name" value="mnmE_trmE_thdF"/>
    <property type="match status" value="1"/>
</dbReference>